<evidence type="ECO:0000313" key="6">
    <source>
        <dbReference type="EMBL" id="APV34898.1"/>
    </source>
</evidence>
<dbReference type="InterPro" id="IPR000847">
    <property type="entry name" value="LysR_HTH_N"/>
</dbReference>
<accession>A0A1P8EFC4</accession>
<dbReference type="InterPro" id="IPR005119">
    <property type="entry name" value="LysR_subst-bd"/>
</dbReference>
<dbReference type="Gene3D" id="3.40.190.290">
    <property type="match status" value="1"/>
</dbReference>
<protein>
    <submittedName>
        <fullName evidence="6">LysR family transcriptional regulator</fullName>
    </submittedName>
</protein>
<dbReference type="SUPFAM" id="SSF46785">
    <property type="entry name" value="Winged helix' DNA-binding domain"/>
    <property type="match status" value="1"/>
</dbReference>
<dbReference type="STRING" id="487316.BEN76_02215"/>
<proteinExistence type="inferred from homology"/>
<dbReference type="KEGG" id="asol:BEN76_02215"/>
<dbReference type="InterPro" id="IPR050950">
    <property type="entry name" value="HTH-type_LysR_regulators"/>
</dbReference>
<keyword evidence="2" id="KW-0805">Transcription regulation</keyword>
<dbReference type="CDD" id="cd08440">
    <property type="entry name" value="PBP2_LTTR_like_4"/>
    <property type="match status" value="1"/>
</dbReference>
<sequence length="300" mass="34034">MTLKQLKAFLVLARTLNYASASTELHLSQSALSLSIKSLEEELGGKLFKRNTRRVELTQEGLSLIPFARKLLANWEDMEKDVKQRFKLHRGTLSIASMPFVTHAILPEVIKIFSSEHPNLSFSIHDIPNERIIENVLDGIFELGICFEPVMNEQLEFKPLFDEDFLALVPKHHPLAQQNSVQWPELYACPFVTLQHPSIVRHLLEQNAQQHGLILDLKVECHQISTLSSLVALDIGVSAIPRHFQNFIDKEHNVLLEIENSDVHQAVGIVYKKDGELSNVSLQFIEALTRFSYASILKSA</sequence>
<evidence type="ECO:0000256" key="4">
    <source>
        <dbReference type="ARBA" id="ARBA00023163"/>
    </source>
</evidence>
<dbReference type="Gene3D" id="1.10.10.10">
    <property type="entry name" value="Winged helix-like DNA-binding domain superfamily/Winged helix DNA-binding domain"/>
    <property type="match status" value="1"/>
</dbReference>
<dbReference type="GO" id="GO:0003677">
    <property type="term" value="F:DNA binding"/>
    <property type="evidence" value="ECO:0007669"/>
    <property type="project" value="UniProtKB-KW"/>
</dbReference>
<name>A0A1P8EFC4_9GAMM</name>
<keyword evidence="4" id="KW-0804">Transcription</keyword>
<dbReference type="Proteomes" id="UP000185674">
    <property type="component" value="Chromosome"/>
</dbReference>
<feature type="domain" description="HTH lysR-type" evidence="5">
    <location>
        <begin position="1"/>
        <end position="58"/>
    </location>
</feature>
<keyword evidence="3" id="KW-0238">DNA-binding</keyword>
<reference evidence="6 7" key="1">
    <citation type="submission" date="2016-08" db="EMBL/GenBank/DDBJ databases">
        <title>Complete genome sequence of Acinetobacter baylyi strain GFJ2.</title>
        <authorList>
            <person name="Tabata M."/>
            <person name="Kuboki S."/>
            <person name="Gibu N."/>
            <person name="Kinouchi Y."/>
            <person name="Vangnai A."/>
            <person name="Kasai D."/>
            <person name="Fukuda M."/>
        </authorList>
    </citation>
    <scope>NUCLEOTIDE SEQUENCE [LARGE SCALE GENOMIC DNA]</scope>
    <source>
        <strain evidence="6 7">GFJ2</strain>
    </source>
</reference>
<gene>
    <name evidence="6" type="ORF">BEN76_02215</name>
</gene>
<evidence type="ECO:0000256" key="1">
    <source>
        <dbReference type="ARBA" id="ARBA00009437"/>
    </source>
</evidence>
<dbReference type="InterPro" id="IPR036390">
    <property type="entry name" value="WH_DNA-bd_sf"/>
</dbReference>
<comment type="similarity">
    <text evidence="1">Belongs to the LysR transcriptional regulatory family.</text>
</comment>
<dbReference type="SUPFAM" id="SSF53850">
    <property type="entry name" value="Periplasmic binding protein-like II"/>
    <property type="match status" value="1"/>
</dbReference>
<dbReference type="FunFam" id="1.10.10.10:FF:000001">
    <property type="entry name" value="LysR family transcriptional regulator"/>
    <property type="match status" value="1"/>
</dbReference>
<dbReference type="InterPro" id="IPR036388">
    <property type="entry name" value="WH-like_DNA-bd_sf"/>
</dbReference>
<dbReference type="EMBL" id="CP016896">
    <property type="protein sequence ID" value="APV34898.1"/>
    <property type="molecule type" value="Genomic_DNA"/>
</dbReference>
<dbReference type="Pfam" id="PF00126">
    <property type="entry name" value="HTH_1"/>
    <property type="match status" value="1"/>
</dbReference>
<dbReference type="GO" id="GO:0003700">
    <property type="term" value="F:DNA-binding transcription factor activity"/>
    <property type="evidence" value="ECO:0007669"/>
    <property type="project" value="InterPro"/>
</dbReference>
<dbReference type="RefSeq" id="WP_025094920.1">
    <property type="nucleotide sequence ID" value="NZ_BKCR01000005.1"/>
</dbReference>
<dbReference type="PANTHER" id="PTHR30419">
    <property type="entry name" value="HTH-TYPE TRANSCRIPTIONAL REGULATOR YBHD"/>
    <property type="match status" value="1"/>
</dbReference>
<dbReference type="Pfam" id="PF03466">
    <property type="entry name" value="LysR_substrate"/>
    <property type="match status" value="1"/>
</dbReference>
<evidence type="ECO:0000256" key="3">
    <source>
        <dbReference type="ARBA" id="ARBA00023125"/>
    </source>
</evidence>
<dbReference type="GeneID" id="67511655"/>
<dbReference type="AlphaFoldDB" id="A0A1P8EFC4"/>
<evidence type="ECO:0000256" key="2">
    <source>
        <dbReference type="ARBA" id="ARBA00023015"/>
    </source>
</evidence>
<dbReference type="PANTHER" id="PTHR30419:SF30">
    <property type="entry name" value="LYSR FAMILY TRANSCRIPTIONAL REGULATOR"/>
    <property type="match status" value="1"/>
</dbReference>
<dbReference type="PRINTS" id="PR00039">
    <property type="entry name" value="HTHLYSR"/>
</dbReference>
<dbReference type="eggNOG" id="COG0583">
    <property type="taxonomic scope" value="Bacteria"/>
</dbReference>
<dbReference type="GO" id="GO:0005829">
    <property type="term" value="C:cytosol"/>
    <property type="evidence" value="ECO:0007669"/>
    <property type="project" value="TreeGrafter"/>
</dbReference>
<evidence type="ECO:0000313" key="7">
    <source>
        <dbReference type="Proteomes" id="UP000185674"/>
    </source>
</evidence>
<evidence type="ECO:0000259" key="5">
    <source>
        <dbReference type="PROSITE" id="PS50931"/>
    </source>
</evidence>
<dbReference type="PROSITE" id="PS50931">
    <property type="entry name" value="HTH_LYSR"/>
    <property type="match status" value="1"/>
</dbReference>
<organism evidence="6 7">
    <name type="scientific">Acinetobacter soli</name>
    <dbReference type="NCBI Taxonomy" id="487316"/>
    <lineage>
        <taxon>Bacteria</taxon>
        <taxon>Pseudomonadati</taxon>
        <taxon>Pseudomonadota</taxon>
        <taxon>Gammaproteobacteria</taxon>
        <taxon>Moraxellales</taxon>
        <taxon>Moraxellaceae</taxon>
        <taxon>Acinetobacter</taxon>
    </lineage>
</organism>